<dbReference type="EMBL" id="CCYD01000553">
    <property type="protein sequence ID" value="CEG41421.1"/>
    <property type="molecule type" value="Genomic_DNA"/>
</dbReference>
<accession>A0A0P1AKP7</accession>
<evidence type="ECO:0000313" key="2">
    <source>
        <dbReference type="Proteomes" id="UP000054928"/>
    </source>
</evidence>
<keyword evidence="2" id="KW-1185">Reference proteome</keyword>
<dbReference type="GeneID" id="59052582"/>
<sequence>MDNVPIGARVSIHPLLATGIESAIIQPCTVHIEVHALYHCVNNQAATTHHHIICSMGSQKNCAQKRLVQAIPCVRSNETVVRTDIYTPHTIHVCPHGGVCSWYLLYLNTMFDDGSCEGSTIRCMITEVCEYLYNLTLFSCLRLGRT</sequence>
<reference evidence="2" key="1">
    <citation type="submission" date="2014-09" db="EMBL/GenBank/DDBJ databases">
        <authorList>
            <person name="Sharma Rahul"/>
            <person name="Thines Marco"/>
        </authorList>
    </citation>
    <scope>NUCLEOTIDE SEQUENCE [LARGE SCALE GENOMIC DNA]</scope>
</reference>
<dbReference type="Proteomes" id="UP000054928">
    <property type="component" value="Unassembled WGS sequence"/>
</dbReference>
<organism evidence="1 2">
    <name type="scientific">Plasmopara halstedii</name>
    <name type="common">Downy mildew of sunflower</name>
    <dbReference type="NCBI Taxonomy" id="4781"/>
    <lineage>
        <taxon>Eukaryota</taxon>
        <taxon>Sar</taxon>
        <taxon>Stramenopiles</taxon>
        <taxon>Oomycota</taxon>
        <taxon>Peronosporomycetes</taxon>
        <taxon>Peronosporales</taxon>
        <taxon>Peronosporaceae</taxon>
        <taxon>Plasmopara</taxon>
    </lineage>
</organism>
<dbReference type="RefSeq" id="XP_036263177.1">
    <property type="nucleotide sequence ID" value="XM_036407480.1"/>
</dbReference>
<dbReference type="AlphaFoldDB" id="A0A0P1AKP7"/>
<name>A0A0P1AKP7_PLAHL</name>
<proteinExistence type="predicted"/>
<evidence type="ECO:0000313" key="1">
    <source>
        <dbReference type="EMBL" id="CEG41421.1"/>
    </source>
</evidence>
<protein>
    <submittedName>
        <fullName evidence="1">Uncharacterized protein</fullName>
    </submittedName>
</protein>